<dbReference type="KEGG" id="goe:100902678"/>
<dbReference type="Proteomes" id="UP000694867">
    <property type="component" value="Unplaced"/>
</dbReference>
<dbReference type="InterPro" id="IPR023561">
    <property type="entry name" value="Carbonic_anhydrase_a-class"/>
</dbReference>
<dbReference type="PANTHER" id="PTHR18952:SF208">
    <property type="entry name" value="CARBONIC ANHYDRASE XA-RELATED"/>
    <property type="match status" value="1"/>
</dbReference>
<dbReference type="GeneID" id="100902678"/>
<keyword evidence="4" id="KW-1185">Reference proteome</keyword>
<evidence type="ECO:0000256" key="2">
    <source>
        <dbReference type="SAM" id="SignalP"/>
    </source>
</evidence>
<dbReference type="PANTHER" id="PTHR18952">
    <property type="entry name" value="CARBONIC ANHYDRASE"/>
    <property type="match status" value="1"/>
</dbReference>
<evidence type="ECO:0000313" key="5">
    <source>
        <dbReference type="RefSeq" id="XP_003739879.1"/>
    </source>
</evidence>
<dbReference type="PROSITE" id="PS51144">
    <property type="entry name" value="ALPHA_CA_2"/>
    <property type="match status" value="1"/>
</dbReference>
<feature type="domain" description="Alpha-carbonic anhydrase" evidence="3">
    <location>
        <begin position="21"/>
        <end position="285"/>
    </location>
</feature>
<dbReference type="InterPro" id="IPR036398">
    <property type="entry name" value="CA_dom_sf"/>
</dbReference>
<feature type="signal peptide" evidence="2">
    <location>
        <begin position="1"/>
        <end position="17"/>
    </location>
</feature>
<comment type="similarity">
    <text evidence="1">Belongs to the alpha-carbonic anhydrase family.</text>
</comment>
<protein>
    <submittedName>
        <fullName evidence="5">Carbonic anhydrase-like protein 1</fullName>
    </submittedName>
</protein>
<dbReference type="AlphaFoldDB" id="A0AAJ6QPS1"/>
<sequence length="318" mass="36528">MRIRVLLVTLCFGRCAANWEQWWTYDGISGPDFWGLLNPDWHLCSRGRAQSPIDLDPQQLLFDPKLRPFIMNPVKVSGTLLNTGHDIVLKLNDTLSPKINITGGPLAYQYTLSEVHIHYGNHDELGSEHTIAGKRFPAEIQFLGYNAELHSNLSEAIELRESSGLVAISVLLQLGNTSHSEFRHITSQLHKITYRDQETPLEDFEIERLLPSTEEYMTYSGSLSQPGCVESVRWIVMNKALQVSKQQLYLLRKLMQGDQDNPKAPLWNNVRPLQALNNRVVYTNIDFKRSKDSRCPTMQKNMYYTANPRNFQDDLTMY</sequence>
<reference evidence="5" key="1">
    <citation type="submission" date="2025-08" db="UniProtKB">
        <authorList>
            <consortium name="RefSeq"/>
        </authorList>
    </citation>
    <scope>IDENTIFICATION</scope>
</reference>
<feature type="chain" id="PRO_5042531499" evidence="2">
    <location>
        <begin position="18"/>
        <end position="318"/>
    </location>
</feature>
<organism evidence="4 5">
    <name type="scientific">Galendromus occidentalis</name>
    <name type="common">western predatory mite</name>
    <dbReference type="NCBI Taxonomy" id="34638"/>
    <lineage>
        <taxon>Eukaryota</taxon>
        <taxon>Metazoa</taxon>
        <taxon>Ecdysozoa</taxon>
        <taxon>Arthropoda</taxon>
        <taxon>Chelicerata</taxon>
        <taxon>Arachnida</taxon>
        <taxon>Acari</taxon>
        <taxon>Parasitiformes</taxon>
        <taxon>Mesostigmata</taxon>
        <taxon>Gamasina</taxon>
        <taxon>Phytoseioidea</taxon>
        <taxon>Phytoseiidae</taxon>
        <taxon>Typhlodrominae</taxon>
        <taxon>Galendromus</taxon>
    </lineage>
</organism>
<dbReference type="SMART" id="SM01057">
    <property type="entry name" value="Carb_anhydrase"/>
    <property type="match status" value="1"/>
</dbReference>
<dbReference type="InterPro" id="IPR001148">
    <property type="entry name" value="CA_dom"/>
</dbReference>
<proteinExistence type="inferred from homology"/>
<dbReference type="Gene3D" id="3.10.200.10">
    <property type="entry name" value="Alpha carbonic anhydrase"/>
    <property type="match status" value="1"/>
</dbReference>
<dbReference type="SUPFAM" id="SSF51069">
    <property type="entry name" value="Carbonic anhydrase"/>
    <property type="match status" value="1"/>
</dbReference>
<name>A0AAJ6QPS1_9ACAR</name>
<dbReference type="Pfam" id="PF00194">
    <property type="entry name" value="Carb_anhydrase"/>
    <property type="match status" value="1"/>
</dbReference>
<accession>A0AAJ6QPS1</accession>
<dbReference type="GO" id="GO:0008270">
    <property type="term" value="F:zinc ion binding"/>
    <property type="evidence" value="ECO:0007669"/>
    <property type="project" value="InterPro"/>
</dbReference>
<dbReference type="GO" id="GO:0004089">
    <property type="term" value="F:carbonate dehydratase activity"/>
    <property type="evidence" value="ECO:0007669"/>
    <property type="project" value="InterPro"/>
</dbReference>
<keyword evidence="2" id="KW-0732">Signal</keyword>
<evidence type="ECO:0000259" key="3">
    <source>
        <dbReference type="PROSITE" id="PS51144"/>
    </source>
</evidence>
<evidence type="ECO:0000313" key="4">
    <source>
        <dbReference type="Proteomes" id="UP000694867"/>
    </source>
</evidence>
<gene>
    <name evidence="5" type="primary">LOC100902678</name>
</gene>
<dbReference type="GO" id="GO:0006730">
    <property type="term" value="P:one-carbon metabolic process"/>
    <property type="evidence" value="ECO:0007669"/>
    <property type="project" value="TreeGrafter"/>
</dbReference>
<dbReference type="RefSeq" id="XP_003739879.1">
    <property type="nucleotide sequence ID" value="XM_003739831.1"/>
</dbReference>
<evidence type="ECO:0000256" key="1">
    <source>
        <dbReference type="ARBA" id="ARBA00010718"/>
    </source>
</evidence>